<sequence length="197" mass="22306">MHRGEPSLFISVDEEASLAELFRFTLVDKFSHRKPKMVEISFSLLPIHLRAKEFLFSLAKIIGAPLRIDEATFDLLRPSEACVCVEVNLEHKLSHMVWIDRGEGRSFWQSVIYENPLPFCAKCQHIGHEILHYRMGIQPETPISHSAPVVTEVPTSRPIATMIPISRPVVDRASKGKGKENEVFTEPPKQWVPVVGS</sequence>
<evidence type="ECO:0000313" key="1">
    <source>
        <dbReference type="EMBL" id="KAL2491627.1"/>
    </source>
</evidence>
<name>A0ABD1RT93_9LAMI</name>
<dbReference type="EMBL" id="JBFOLK010000008">
    <property type="protein sequence ID" value="KAL2491627.1"/>
    <property type="molecule type" value="Genomic_DNA"/>
</dbReference>
<reference evidence="2" key="1">
    <citation type="submission" date="2024-07" db="EMBL/GenBank/DDBJ databases">
        <title>Two chromosome-level genome assemblies of Korean endemic species Abeliophyllum distichum and Forsythia ovata (Oleaceae).</title>
        <authorList>
            <person name="Jang H."/>
        </authorList>
    </citation>
    <scope>NUCLEOTIDE SEQUENCE [LARGE SCALE GENOMIC DNA]</scope>
</reference>
<gene>
    <name evidence="1" type="ORF">Adt_27255</name>
</gene>
<evidence type="ECO:0008006" key="3">
    <source>
        <dbReference type="Google" id="ProtNLM"/>
    </source>
</evidence>
<dbReference type="InterPro" id="IPR040256">
    <property type="entry name" value="At4g02000-like"/>
</dbReference>
<dbReference type="PANTHER" id="PTHR31286">
    <property type="entry name" value="GLYCINE-RICH CELL WALL STRUCTURAL PROTEIN 1.8-LIKE"/>
    <property type="match status" value="1"/>
</dbReference>
<dbReference type="AlphaFoldDB" id="A0ABD1RT93"/>
<dbReference type="Proteomes" id="UP001604336">
    <property type="component" value="Unassembled WGS sequence"/>
</dbReference>
<keyword evidence="2" id="KW-1185">Reference proteome</keyword>
<accession>A0ABD1RT93</accession>
<dbReference type="PANTHER" id="PTHR31286:SF180">
    <property type="entry name" value="OS10G0362600 PROTEIN"/>
    <property type="match status" value="1"/>
</dbReference>
<comment type="caution">
    <text evidence="1">The sequence shown here is derived from an EMBL/GenBank/DDBJ whole genome shotgun (WGS) entry which is preliminary data.</text>
</comment>
<evidence type="ECO:0000313" key="2">
    <source>
        <dbReference type="Proteomes" id="UP001604336"/>
    </source>
</evidence>
<protein>
    <recommendedName>
        <fullName evidence="3">DUF4283 domain-containing protein</fullName>
    </recommendedName>
</protein>
<organism evidence="1 2">
    <name type="scientific">Abeliophyllum distichum</name>
    <dbReference type="NCBI Taxonomy" id="126358"/>
    <lineage>
        <taxon>Eukaryota</taxon>
        <taxon>Viridiplantae</taxon>
        <taxon>Streptophyta</taxon>
        <taxon>Embryophyta</taxon>
        <taxon>Tracheophyta</taxon>
        <taxon>Spermatophyta</taxon>
        <taxon>Magnoliopsida</taxon>
        <taxon>eudicotyledons</taxon>
        <taxon>Gunneridae</taxon>
        <taxon>Pentapetalae</taxon>
        <taxon>asterids</taxon>
        <taxon>lamiids</taxon>
        <taxon>Lamiales</taxon>
        <taxon>Oleaceae</taxon>
        <taxon>Forsythieae</taxon>
        <taxon>Abeliophyllum</taxon>
    </lineage>
</organism>
<proteinExistence type="predicted"/>